<protein>
    <submittedName>
        <fullName evidence="1">Uncharacterized protein</fullName>
    </submittedName>
</protein>
<name>A0A8X6IM44_TRICU</name>
<evidence type="ECO:0000313" key="2">
    <source>
        <dbReference type="Proteomes" id="UP000887116"/>
    </source>
</evidence>
<dbReference type="EMBL" id="BMAO01008556">
    <property type="protein sequence ID" value="GFR24799.1"/>
    <property type="molecule type" value="Genomic_DNA"/>
</dbReference>
<reference evidence="1" key="1">
    <citation type="submission" date="2020-07" db="EMBL/GenBank/DDBJ databases">
        <title>Multicomponent nature underlies the extraordinary mechanical properties of spider dragline silk.</title>
        <authorList>
            <person name="Kono N."/>
            <person name="Nakamura H."/>
            <person name="Mori M."/>
            <person name="Yoshida Y."/>
            <person name="Ohtoshi R."/>
            <person name="Malay A.D."/>
            <person name="Moran D.A.P."/>
            <person name="Tomita M."/>
            <person name="Numata K."/>
            <person name="Arakawa K."/>
        </authorList>
    </citation>
    <scope>NUCLEOTIDE SEQUENCE</scope>
</reference>
<evidence type="ECO:0000313" key="1">
    <source>
        <dbReference type="EMBL" id="GFR24799.1"/>
    </source>
</evidence>
<proteinExistence type="predicted"/>
<sequence>MVGGVLIRIAHLPPSTWCPKHFQTPDWGRCRIARRRHTPTLLKKSTRGRVNPWLCDEKVCACELRTNGRTPNKPC</sequence>
<dbReference type="Proteomes" id="UP000887116">
    <property type="component" value="Unassembled WGS sequence"/>
</dbReference>
<keyword evidence="2" id="KW-1185">Reference proteome</keyword>
<accession>A0A8X6IM44</accession>
<comment type="caution">
    <text evidence="1">The sequence shown here is derived from an EMBL/GenBank/DDBJ whole genome shotgun (WGS) entry which is preliminary data.</text>
</comment>
<organism evidence="1 2">
    <name type="scientific">Trichonephila clavata</name>
    <name type="common">Joro spider</name>
    <name type="synonym">Nephila clavata</name>
    <dbReference type="NCBI Taxonomy" id="2740835"/>
    <lineage>
        <taxon>Eukaryota</taxon>
        <taxon>Metazoa</taxon>
        <taxon>Ecdysozoa</taxon>
        <taxon>Arthropoda</taxon>
        <taxon>Chelicerata</taxon>
        <taxon>Arachnida</taxon>
        <taxon>Araneae</taxon>
        <taxon>Araneomorphae</taxon>
        <taxon>Entelegynae</taxon>
        <taxon>Araneoidea</taxon>
        <taxon>Nephilidae</taxon>
        <taxon>Trichonephila</taxon>
    </lineage>
</organism>
<dbReference type="AlphaFoldDB" id="A0A8X6IM44"/>
<gene>
    <name evidence="1" type="ORF">TNCT_612011</name>
</gene>